<proteinExistence type="predicted"/>
<evidence type="ECO:0008006" key="4">
    <source>
        <dbReference type="Google" id="ProtNLM"/>
    </source>
</evidence>
<reference evidence="2 3" key="1">
    <citation type="submission" date="2017-03" db="EMBL/GenBank/DDBJ databases">
        <title>Genomic insights into Mycobacterium simiae human colonization.</title>
        <authorList>
            <person name="Steffani J.L."/>
            <person name="Brunck M.E."/>
            <person name="Cruz E."/>
            <person name="Montiel R."/>
            <person name="Barona F."/>
        </authorList>
    </citation>
    <scope>NUCLEOTIDE SEQUENCE [LARGE SCALE GENOMIC DNA]</scope>
    <source>
        <strain evidence="2 3">MsiGto</strain>
    </source>
</reference>
<protein>
    <recommendedName>
        <fullName evidence="4">Lipoprotein LpqN</fullName>
    </recommendedName>
</protein>
<dbReference type="AlphaFoldDB" id="A0A1X0Y4X5"/>
<evidence type="ECO:0000256" key="1">
    <source>
        <dbReference type="SAM" id="MobiDB-lite"/>
    </source>
</evidence>
<name>A0A1X0Y4X5_MYCSI</name>
<accession>A0A1X0Y4X5</accession>
<dbReference type="PROSITE" id="PS51257">
    <property type="entry name" value="PROKAR_LIPOPROTEIN"/>
    <property type="match status" value="1"/>
</dbReference>
<dbReference type="RefSeq" id="WP_084950871.1">
    <property type="nucleotide sequence ID" value="NZ_MZZM01000018.1"/>
</dbReference>
<evidence type="ECO:0000313" key="2">
    <source>
        <dbReference type="EMBL" id="ORJ60122.1"/>
    </source>
</evidence>
<evidence type="ECO:0000313" key="3">
    <source>
        <dbReference type="Proteomes" id="UP000193040"/>
    </source>
</evidence>
<keyword evidence="3" id="KW-1185">Reference proteome</keyword>
<organism evidence="2 3">
    <name type="scientific">Mycobacterium simiae</name>
    <name type="common">Mycobacterium habana</name>
    <dbReference type="NCBI Taxonomy" id="1784"/>
    <lineage>
        <taxon>Bacteria</taxon>
        <taxon>Bacillati</taxon>
        <taxon>Actinomycetota</taxon>
        <taxon>Actinomycetes</taxon>
        <taxon>Mycobacteriales</taxon>
        <taxon>Mycobacteriaceae</taxon>
        <taxon>Mycobacterium</taxon>
        <taxon>Mycobacterium simiae complex</taxon>
    </lineage>
</organism>
<comment type="caution">
    <text evidence="2">The sequence shown here is derived from an EMBL/GenBank/DDBJ whole genome shotgun (WGS) entry which is preliminary data.</text>
</comment>
<dbReference type="EMBL" id="MZZM01000018">
    <property type="protein sequence ID" value="ORJ60122.1"/>
    <property type="molecule type" value="Genomic_DNA"/>
</dbReference>
<feature type="compositionally biased region" description="Low complexity" evidence="1">
    <location>
        <begin position="33"/>
        <end position="46"/>
    </location>
</feature>
<feature type="region of interest" description="Disordered" evidence="1">
    <location>
        <begin position="28"/>
        <end position="58"/>
    </location>
</feature>
<sequence>MEHARRTVTGWAVAAAVVGVVLTGCGDEHKTASSHPSGAASSASTPSPAPPQDYSALLTAPADIGGGFTAPQPPVLNFNNTSGAAQLFVNPDNGRRIGDTILVVDNPAVAATSLDNTKTNYVQKVTGGTWQPVDVGTNGAMISGVSQDNSQAITVLLFTEGRALVNLEFDNAPGDPTDPEFATEVGRKQATAVKNGLPD</sequence>
<dbReference type="Proteomes" id="UP000193040">
    <property type="component" value="Unassembled WGS sequence"/>
</dbReference>
<gene>
    <name evidence="2" type="ORF">B5M45_14650</name>
</gene>
<feature type="region of interest" description="Disordered" evidence="1">
    <location>
        <begin position="173"/>
        <end position="199"/>
    </location>
</feature>